<gene>
    <name evidence="1" type="ORF">J437_LFUL008136</name>
</gene>
<dbReference type="AlphaFoldDB" id="A0A8K0NUV1"/>
<sequence>MVIGPAMRLLGKPAYPDGIRVTEDLCEVKLQALLLHTASCIVASYCALLSDDMSRACIMREASSIYNGFEDLGHFGRSPILADPALAYMIRGIRRT</sequence>
<keyword evidence="2" id="KW-1185">Reference proteome</keyword>
<dbReference type="OrthoDB" id="8197165at2759"/>
<accession>A0A8K0NUV1</accession>
<comment type="caution">
    <text evidence="1">The sequence shown here is derived from an EMBL/GenBank/DDBJ whole genome shotgun (WGS) entry which is preliminary data.</text>
</comment>
<reference evidence="1" key="1">
    <citation type="submission" date="2013-04" db="EMBL/GenBank/DDBJ databases">
        <authorList>
            <person name="Qu J."/>
            <person name="Murali S.C."/>
            <person name="Bandaranaike D."/>
            <person name="Bellair M."/>
            <person name="Blankenburg K."/>
            <person name="Chao H."/>
            <person name="Dinh H."/>
            <person name="Doddapaneni H."/>
            <person name="Downs B."/>
            <person name="Dugan-Rocha S."/>
            <person name="Elkadiri S."/>
            <person name="Gnanaolivu R.D."/>
            <person name="Hernandez B."/>
            <person name="Javaid M."/>
            <person name="Jayaseelan J.C."/>
            <person name="Lee S."/>
            <person name="Li M."/>
            <person name="Ming W."/>
            <person name="Munidasa M."/>
            <person name="Muniz J."/>
            <person name="Nguyen L."/>
            <person name="Ongeri F."/>
            <person name="Osuji N."/>
            <person name="Pu L.-L."/>
            <person name="Puazo M."/>
            <person name="Qu C."/>
            <person name="Quiroz J."/>
            <person name="Raj R."/>
            <person name="Weissenberger G."/>
            <person name="Xin Y."/>
            <person name="Zou X."/>
            <person name="Han Y."/>
            <person name="Richards S."/>
            <person name="Worley K."/>
            <person name="Muzny D."/>
            <person name="Gibbs R."/>
        </authorList>
    </citation>
    <scope>NUCLEOTIDE SEQUENCE</scope>
    <source>
        <strain evidence="1">Sampled in the wild</strain>
    </source>
</reference>
<proteinExistence type="predicted"/>
<dbReference type="EMBL" id="KZ308143">
    <property type="protein sequence ID" value="KAG8222738.1"/>
    <property type="molecule type" value="Genomic_DNA"/>
</dbReference>
<organism evidence="1 2">
    <name type="scientific">Ladona fulva</name>
    <name type="common">Scarce chaser dragonfly</name>
    <name type="synonym">Libellula fulva</name>
    <dbReference type="NCBI Taxonomy" id="123851"/>
    <lineage>
        <taxon>Eukaryota</taxon>
        <taxon>Metazoa</taxon>
        <taxon>Ecdysozoa</taxon>
        <taxon>Arthropoda</taxon>
        <taxon>Hexapoda</taxon>
        <taxon>Insecta</taxon>
        <taxon>Pterygota</taxon>
        <taxon>Palaeoptera</taxon>
        <taxon>Odonata</taxon>
        <taxon>Epiprocta</taxon>
        <taxon>Anisoptera</taxon>
        <taxon>Libelluloidea</taxon>
        <taxon>Libellulidae</taxon>
        <taxon>Ladona</taxon>
    </lineage>
</organism>
<dbReference type="Proteomes" id="UP000792457">
    <property type="component" value="Unassembled WGS sequence"/>
</dbReference>
<reference evidence="1" key="2">
    <citation type="submission" date="2017-10" db="EMBL/GenBank/DDBJ databases">
        <title>Ladona fulva Genome sequencing and assembly.</title>
        <authorList>
            <person name="Murali S."/>
            <person name="Richards S."/>
            <person name="Bandaranaike D."/>
            <person name="Bellair M."/>
            <person name="Blankenburg K."/>
            <person name="Chao H."/>
            <person name="Dinh H."/>
            <person name="Doddapaneni H."/>
            <person name="Dugan-Rocha S."/>
            <person name="Elkadiri S."/>
            <person name="Gnanaolivu R."/>
            <person name="Hernandez B."/>
            <person name="Skinner E."/>
            <person name="Javaid M."/>
            <person name="Lee S."/>
            <person name="Li M."/>
            <person name="Ming W."/>
            <person name="Munidasa M."/>
            <person name="Muniz J."/>
            <person name="Nguyen L."/>
            <person name="Hughes D."/>
            <person name="Osuji N."/>
            <person name="Pu L.-L."/>
            <person name="Puazo M."/>
            <person name="Qu C."/>
            <person name="Quiroz J."/>
            <person name="Raj R."/>
            <person name="Weissenberger G."/>
            <person name="Xin Y."/>
            <person name="Zou X."/>
            <person name="Han Y."/>
            <person name="Worley K."/>
            <person name="Muzny D."/>
            <person name="Gibbs R."/>
        </authorList>
    </citation>
    <scope>NUCLEOTIDE SEQUENCE</scope>
    <source>
        <strain evidence="1">Sampled in the wild</strain>
    </source>
</reference>
<name>A0A8K0NUV1_LADFU</name>
<protein>
    <submittedName>
        <fullName evidence="1">Uncharacterized protein</fullName>
    </submittedName>
</protein>
<evidence type="ECO:0000313" key="2">
    <source>
        <dbReference type="Proteomes" id="UP000792457"/>
    </source>
</evidence>
<evidence type="ECO:0000313" key="1">
    <source>
        <dbReference type="EMBL" id="KAG8222738.1"/>
    </source>
</evidence>